<evidence type="ECO:0000256" key="16">
    <source>
        <dbReference type="HAMAP-Rule" id="MF_01274"/>
    </source>
</evidence>
<dbReference type="EMBL" id="CP025628">
    <property type="protein sequence ID" value="AWD32757.1"/>
    <property type="molecule type" value="Genomic_DNA"/>
</dbReference>
<keyword evidence="8 16" id="KW-0808">Transferase</keyword>
<evidence type="ECO:0000256" key="13">
    <source>
        <dbReference type="ARBA" id="ARBA00022993"/>
    </source>
</evidence>
<dbReference type="EC" id="2.7.1.33" evidence="6 16"/>
<dbReference type="CDD" id="cd24015">
    <property type="entry name" value="ASKHA_NBD_PanK-III"/>
    <property type="match status" value="1"/>
</dbReference>
<protein>
    <recommendedName>
        <fullName evidence="15 16">Type III pantothenate kinase</fullName>
        <ecNumber evidence="6 16">2.7.1.33</ecNumber>
    </recommendedName>
    <alternativeName>
        <fullName evidence="16">PanK-III</fullName>
    </alternativeName>
    <alternativeName>
        <fullName evidence="16">Pantothenic acid kinase</fullName>
    </alternativeName>
</protein>
<feature type="binding site" evidence="16">
    <location>
        <begin position="6"/>
        <end position="13"/>
    </location>
    <ligand>
        <name>ATP</name>
        <dbReference type="ChEBI" id="CHEBI:30616"/>
    </ligand>
</feature>
<feature type="binding site" evidence="16">
    <location>
        <position position="181"/>
    </location>
    <ligand>
        <name>substrate</name>
    </ligand>
</feature>
<evidence type="ECO:0000256" key="7">
    <source>
        <dbReference type="ARBA" id="ARBA00022490"/>
    </source>
</evidence>
<feature type="binding site" evidence="16">
    <location>
        <begin position="103"/>
        <end position="106"/>
    </location>
    <ligand>
        <name>substrate</name>
    </ligand>
</feature>
<comment type="catalytic activity">
    <reaction evidence="1 16">
        <text>(R)-pantothenate + ATP = (R)-4'-phosphopantothenate + ADP + H(+)</text>
        <dbReference type="Rhea" id="RHEA:16373"/>
        <dbReference type="ChEBI" id="CHEBI:10986"/>
        <dbReference type="ChEBI" id="CHEBI:15378"/>
        <dbReference type="ChEBI" id="CHEBI:29032"/>
        <dbReference type="ChEBI" id="CHEBI:30616"/>
        <dbReference type="ChEBI" id="CHEBI:456216"/>
        <dbReference type="EC" id="2.7.1.33"/>
    </reaction>
</comment>
<comment type="subunit">
    <text evidence="5 16">Homodimer.</text>
</comment>
<dbReference type="PANTHER" id="PTHR34265">
    <property type="entry name" value="TYPE III PANTOTHENATE KINASE"/>
    <property type="match status" value="1"/>
</dbReference>
<dbReference type="PANTHER" id="PTHR34265:SF1">
    <property type="entry name" value="TYPE III PANTOTHENATE KINASE"/>
    <property type="match status" value="1"/>
</dbReference>
<keyword evidence="12 16" id="KW-0630">Potassium</keyword>
<keyword evidence="7 16" id="KW-0963">Cytoplasm</keyword>
<feature type="binding site" evidence="16">
    <location>
        <position position="96"/>
    </location>
    <ligand>
        <name>substrate</name>
    </ligand>
</feature>
<evidence type="ECO:0000256" key="12">
    <source>
        <dbReference type="ARBA" id="ARBA00022958"/>
    </source>
</evidence>
<name>A0A3Q8ES08_9PROT</name>
<comment type="subcellular location">
    <subcellularLocation>
        <location evidence="3 16">Cytoplasm</location>
    </subcellularLocation>
</comment>
<keyword evidence="18" id="KW-1185">Reference proteome</keyword>
<evidence type="ECO:0000256" key="3">
    <source>
        <dbReference type="ARBA" id="ARBA00004496"/>
    </source>
</evidence>
<evidence type="ECO:0000256" key="5">
    <source>
        <dbReference type="ARBA" id="ARBA00011738"/>
    </source>
</evidence>
<evidence type="ECO:0000256" key="11">
    <source>
        <dbReference type="ARBA" id="ARBA00022840"/>
    </source>
</evidence>
<keyword evidence="11 16" id="KW-0067">ATP-binding</keyword>
<keyword evidence="9 16" id="KW-0547">Nucleotide-binding</keyword>
<dbReference type="Pfam" id="PF03309">
    <property type="entry name" value="Pan_kinase"/>
    <property type="match status" value="1"/>
</dbReference>
<dbReference type="OrthoDB" id="9781305at2"/>
<comment type="function">
    <text evidence="16">Catalyzes the phosphorylation of pantothenate (Pan), the first step in CoA biosynthesis.</text>
</comment>
<comment type="cofactor">
    <cofactor evidence="16">
        <name>NH4(+)</name>
        <dbReference type="ChEBI" id="CHEBI:28938"/>
    </cofactor>
    <cofactor evidence="16">
        <name>K(+)</name>
        <dbReference type="ChEBI" id="CHEBI:29103"/>
    </cofactor>
    <text evidence="16">A monovalent cation. Ammonium or potassium.</text>
</comment>
<evidence type="ECO:0000256" key="1">
    <source>
        <dbReference type="ARBA" id="ARBA00001206"/>
    </source>
</evidence>
<comment type="caution">
    <text evidence="16">Lacks conserved residue(s) required for the propagation of feature annotation.</text>
</comment>
<evidence type="ECO:0000256" key="4">
    <source>
        <dbReference type="ARBA" id="ARBA00005225"/>
    </source>
</evidence>
<evidence type="ECO:0000256" key="10">
    <source>
        <dbReference type="ARBA" id="ARBA00022777"/>
    </source>
</evidence>
<keyword evidence="13 16" id="KW-0173">Coenzyme A biosynthesis</keyword>
<dbReference type="AlphaFoldDB" id="A0A3Q8ES08"/>
<dbReference type="GO" id="GO:0015937">
    <property type="term" value="P:coenzyme A biosynthetic process"/>
    <property type="evidence" value="ECO:0007669"/>
    <property type="project" value="UniProtKB-UniRule"/>
</dbReference>
<reference evidence="17 18" key="1">
    <citation type="journal article" date="2018" name="Parasitology">
        <title>The reduced genome of Candidatus Kinetoplastibacterium sorsogonicusi, the endosymbiont of Kentomonas sorsogonicus (Trypanosomatidae): loss of the haem-synthesis pathway.</title>
        <authorList>
            <person name="Silva F.M."/>
            <person name="Kostygov A.Y."/>
            <person name="Spodareva V.V."/>
            <person name="Butenko A."/>
            <person name="Tossou R."/>
            <person name="Lukes J."/>
            <person name="Yurchenko V."/>
            <person name="Alves J.M.P."/>
        </authorList>
    </citation>
    <scope>NUCLEOTIDE SEQUENCE [LARGE SCALE GENOMIC DNA]</scope>
    <source>
        <strain evidence="17 18">MF-08</strain>
    </source>
</reference>
<comment type="similarity">
    <text evidence="14 16">Belongs to the type III pantothenate kinase family.</text>
</comment>
<dbReference type="NCBIfam" id="TIGR00671">
    <property type="entry name" value="baf"/>
    <property type="match status" value="1"/>
</dbReference>
<dbReference type="Gene3D" id="3.30.420.40">
    <property type="match status" value="2"/>
</dbReference>
<keyword evidence="10 16" id="KW-0418">Kinase</keyword>
<organism evidence="17 18">
    <name type="scientific">Candidatus Kinetoplastidibacterium kentomonadis</name>
    <dbReference type="NCBI Taxonomy" id="1576550"/>
    <lineage>
        <taxon>Bacteria</taxon>
        <taxon>Pseudomonadati</taxon>
        <taxon>Pseudomonadota</taxon>
        <taxon>Betaproteobacteria</taxon>
        <taxon>Candidatus Kinetoplastidibacterium</taxon>
    </lineage>
</organism>
<dbReference type="InterPro" id="IPR004619">
    <property type="entry name" value="Type_III_PanK"/>
</dbReference>
<dbReference type="GO" id="GO:0005737">
    <property type="term" value="C:cytoplasm"/>
    <property type="evidence" value="ECO:0007669"/>
    <property type="project" value="UniProtKB-SubCell"/>
</dbReference>
<evidence type="ECO:0000256" key="14">
    <source>
        <dbReference type="ARBA" id="ARBA00038036"/>
    </source>
</evidence>
<evidence type="ECO:0000256" key="2">
    <source>
        <dbReference type="ARBA" id="ARBA00001958"/>
    </source>
</evidence>
<comment type="cofactor">
    <cofactor evidence="2">
        <name>K(+)</name>
        <dbReference type="ChEBI" id="CHEBI:29103"/>
    </cofactor>
</comment>
<dbReference type="UniPathway" id="UPA00241">
    <property type="reaction ID" value="UER00352"/>
</dbReference>
<evidence type="ECO:0000256" key="15">
    <source>
        <dbReference type="ARBA" id="ARBA00040883"/>
    </source>
</evidence>
<dbReference type="InterPro" id="IPR043129">
    <property type="entry name" value="ATPase_NBD"/>
</dbReference>
<evidence type="ECO:0000313" key="18">
    <source>
        <dbReference type="Proteomes" id="UP000266796"/>
    </source>
</evidence>
<feature type="active site" description="Proton acceptor" evidence="16">
    <location>
        <position position="105"/>
    </location>
</feature>
<sequence length="264" mass="30083">MIILLDLGNTRIKIGWIVKNNKKIYREKEVIIFNNNDYLSIRKWIFSLTKKPTHIFGSNVAGNAIGKIINNEFKKIGCNIHWLVPSYKKYKLLNKYLTPSQLGTDRWCSMLGIVNKLSVPHPPLLIISFGTATTIDSIDAINNFIGGLIIPGINTMKISLNKATNLPIICQSNILNFPKNTNQAISSGIIFSHSGTIIRQWINMIEQFHEPPTIYVTGGLWPEIKKELITQFKIINKLFNKNIKIIYKERAVLDGLYIIAEKYI</sequence>
<dbReference type="Proteomes" id="UP000266796">
    <property type="component" value="Chromosome"/>
</dbReference>
<evidence type="ECO:0000313" key="17">
    <source>
        <dbReference type="EMBL" id="AWD32757.1"/>
    </source>
</evidence>
<dbReference type="KEGG" id="kso:CKSOR_00656"/>
<dbReference type="GO" id="GO:0005524">
    <property type="term" value="F:ATP binding"/>
    <property type="evidence" value="ECO:0007669"/>
    <property type="project" value="UniProtKB-UniRule"/>
</dbReference>
<gene>
    <name evidence="16 17" type="primary">coaX</name>
    <name evidence="17" type="ORF">CKSOR_00656</name>
</gene>
<dbReference type="SUPFAM" id="SSF53067">
    <property type="entry name" value="Actin-like ATPase domain"/>
    <property type="match status" value="2"/>
</dbReference>
<evidence type="ECO:0000256" key="9">
    <source>
        <dbReference type="ARBA" id="ARBA00022741"/>
    </source>
</evidence>
<comment type="pathway">
    <text evidence="4 16">Cofactor biosynthesis; coenzyme A biosynthesis; CoA from (R)-pantothenate: step 1/5.</text>
</comment>
<dbReference type="HAMAP" id="MF_01274">
    <property type="entry name" value="Pantothen_kinase_3"/>
    <property type="match status" value="1"/>
</dbReference>
<dbReference type="GO" id="GO:0004594">
    <property type="term" value="F:pantothenate kinase activity"/>
    <property type="evidence" value="ECO:0007669"/>
    <property type="project" value="UniProtKB-UniRule"/>
</dbReference>
<accession>A0A3Q8ES08</accession>
<feature type="binding site" evidence="16">
    <location>
        <position position="131"/>
    </location>
    <ligand>
        <name>ATP</name>
        <dbReference type="ChEBI" id="CHEBI:30616"/>
    </ligand>
</feature>
<proteinExistence type="inferred from homology"/>
<evidence type="ECO:0000256" key="8">
    <source>
        <dbReference type="ARBA" id="ARBA00022679"/>
    </source>
</evidence>
<evidence type="ECO:0000256" key="6">
    <source>
        <dbReference type="ARBA" id="ARBA00012102"/>
    </source>
</evidence>
<dbReference type="RefSeq" id="WP_108674148.1">
    <property type="nucleotide sequence ID" value="NZ_CP025628.1"/>
</dbReference>